<dbReference type="SMART" id="SM00870">
    <property type="entry name" value="Asparaginase"/>
    <property type="match status" value="1"/>
</dbReference>
<comment type="caution">
    <text evidence="9">The sequence shown here is derived from an EMBL/GenBank/DDBJ whole genome shotgun (WGS) entry which is preliminary data.</text>
</comment>
<dbReference type="InterPro" id="IPR006034">
    <property type="entry name" value="Asparaginase/glutaminase-like"/>
</dbReference>
<dbReference type="NCBIfam" id="TIGR00520">
    <property type="entry name" value="asnASE_II"/>
    <property type="match status" value="1"/>
</dbReference>
<reference evidence="9 10" key="1">
    <citation type="submission" date="2011-08" db="EMBL/GenBank/DDBJ databases">
        <authorList>
            <person name="Weinstock G."/>
            <person name="Sodergren E."/>
            <person name="Clifton S."/>
            <person name="Fulton L."/>
            <person name="Fulton B."/>
            <person name="Courtney L."/>
            <person name="Fronick C."/>
            <person name="Harrison M."/>
            <person name="Strong C."/>
            <person name="Farmer C."/>
            <person name="Delahaunty K."/>
            <person name="Markovic C."/>
            <person name="Hall O."/>
            <person name="Minx P."/>
            <person name="Tomlinson C."/>
            <person name="Mitreva M."/>
            <person name="Hou S."/>
            <person name="Chen J."/>
            <person name="Wollam A."/>
            <person name="Pepin K.H."/>
            <person name="Johnson M."/>
            <person name="Bhonagiri V."/>
            <person name="Zhang X."/>
            <person name="Suruliraj S."/>
            <person name="Warren W."/>
            <person name="Chinwalla A."/>
            <person name="Mardis E.R."/>
            <person name="Wilson R.K."/>
        </authorList>
    </citation>
    <scope>NUCLEOTIDE SEQUENCE [LARGE SCALE GENOMIC DNA]</scope>
    <source>
        <strain evidence="9 10">F0357</strain>
    </source>
</reference>
<dbReference type="InterPro" id="IPR036152">
    <property type="entry name" value="Asp/glu_Ase-like_sf"/>
</dbReference>
<dbReference type="InterPro" id="IPR027475">
    <property type="entry name" value="Asparaginase/glutaminase_AS2"/>
</dbReference>
<feature type="active site" description="O-isoaspartyl threonine intermediate" evidence="3">
    <location>
        <position position="13"/>
    </location>
</feature>
<sequence>YARKIYMIACGGTIAGKAGSASDLTGYRAGAMTVGELLAALPGLAEEAAVEGEQFANMDSSDMTEGMWLALARRTEEIAARADVDGIVVTHGTDTLEETAYFLNLTVHTHKPVIITGAMRPATAVSADGPLNLCEAVRLAACAEAGKYGVLIAMNSTVCSARFGYKTDTTHVQAFHGRQLGVVGFMQNGDPYFYQAPLRLHTYASTLSAHVAALPPVWILYGHVGMSPRLVETAVASGVKGIILVGLGHGRNPDYMDAVLRVAADEGIFIVRTSRVLGGIVTEGADGEYCLCGDSLTPQQAKILLQLSLANGCGAAEIAANFRRY</sequence>
<dbReference type="PROSITE" id="PS51732">
    <property type="entry name" value="ASN_GLN_ASE_3"/>
    <property type="match status" value="1"/>
</dbReference>
<dbReference type="CDD" id="cd08964">
    <property type="entry name" value="L-asparaginase_II"/>
    <property type="match status" value="1"/>
</dbReference>
<feature type="domain" description="Asparaginase/glutaminase C-terminal" evidence="8">
    <location>
        <begin position="217"/>
        <end position="322"/>
    </location>
</feature>
<evidence type="ECO:0000256" key="3">
    <source>
        <dbReference type="PIRSR" id="PIRSR001220-1"/>
    </source>
</evidence>
<evidence type="ECO:0000256" key="6">
    <source>
        <dbReference type="RuleBase" id="RU004456"/>
    </source>
</evidence>
<evidence type="ECO:0000259" key="8">
    <source>
        <dbReference type="Pfam" id="PF17763"/>
    </source>
</evidence>
<dbReference type="RefSeq" id="WP_006790913.1">
    <property type="nucleotide sequence ID" value="NZ_JH417613.1"/>
</dbReference>
<evidence type="ECO:0000256" key="5">
    <source>
        <dbReference type="PROSITE-ProRule" id="PRU10100"/>
    </source>
</evidence>
<comment type="similarity">
    <text evidence="1 6">Belongs to the asparaginase 1 family.</text>
</comment>
<name>G9YJU3_9FIRM</name>
<dbReference type="PIRSF" id="PIRSF001220">
    <property type="entry name" value="L-ASNase_gatD"/>
    <property type="match status" value="1"/>
</dbReference>
<proteinExistence type="inferred from homology"/>
<dbReference type="InterPro" id="IPR040919">
    <property type="entry name" value="Asparaginase_C"/>
</dbReference>
<dbReference type="PIRSF" id="PIRSF500176">
    <property type="entry name" value="L_ASNase"/>
    <property type="match status" value="1"/>
</dbReference>
<dbReference type="FunFam" id="3.40.50.1170:FF:000001">
    <property type="entry name" value="L-asparaginase 2"/>
    <property type="match status" value="1"/>
</dbReference>
<dbReference type="SUPFAM" id="SSF53774">
    <property type="entry name" value="Glutaminase/Asparaginase"/>
    <property type="match status" value="1"/>
</dbReference>
<dbReference type="GO" id="GO:0004067">
    <property type="term" value="F:asparaginase activity"/>
    <property type="evidence" value="ECO:0007669"/>
    <property type="project" value="UniProtKB-UniRule"/>
</dbReference>
<keyword evidence="10" id="KW-1185">Reference proteome</keyword>
<feature type="binding site" evidence="4">
    <location>
        <position position="60"/>
    </location>
    <ligand>
        <name>substrate</name>
    </ligand>
</feature>
<evidence type="ECO:0000313" key="10">
    <source>
        <dbReference type="Proteomes" id="UP000005481"/>
    </source>
</evidence>
<dbReference type="PANTHER" id="PTHR11707">
    <property type="entry name" value="L-ASPARAGINASE"/>
    <property type="match status" value="1"/>
</dbReference>
<evidence type="ECO:0000256" key="2">
    <source>
        <dbReference type="ARBA" id="ARBA00022801"/>
    </source>
</evidence>
<feature type="domain" description="L-asparaginase N-terminal" evidence="7">
    <location>
        <begin position="4"/>
        <end position="197"/>
    </location>
</feature>
<dbReference type="Pfam" id="PF17763">
    <property type="entry name" value="Asparaginase_C"/>
    <property type="match status" value="1"/>
</dbReference>
<dbReference type="AlphaFoldDB" id="G9YJU3"/>
<organism evidence="9 10">
    <name type="scientific">Anaeroglobus geminatus F0357</name>
    <dbReference type="NCBI Taxonomy" id="861450"/>
    <lineage>
        <taxon>Bacteria</taxon>
        <taxon>Bacillati</taxon>
        <taxon>Bacillota</taxon>
        <taxon>Negativicutes</taxon>
        <taxon>Veillonellales</taxon>
        <taxon>Veillonellaceae</taxon>
        <taxon>Anaeroglobus</taxon>
    </lineage>
</organism>
<dbReference type="SFLD" id="SFLDS00057">
    <property type="entry name" value="Glutaminase/Asparaginase"/>
    <property type="match status" value="1"/>
</dbReference>
<dbReference type="STRING" id="861450.HMPREF0080_01947"/>
<dbReference type="InterPro" id="IPR027473">
    <property type="entry name" value="L-asparaginase_C"/>
</dbReference>
<evidence type="ECO:0000256" key="1">
    <source>
        <dbReference type="ARBA" id="ARBA00010518"/>
    </source>
</evidence>
<feature type="non-terminal residue" evidence="9">
    <location>
        <position position="1"/>
    </location>
</feature>
<dbReference type="eggNOG" id="COG0252">
    <property type="taxonomic scope" value="Bacteria"/>
</dbReference>
<dbReference type="Gene3D" id="3.40.50.1170">
    <property type="entry name" value="L-asparaginase, N-terminal domain"/>
    <property type="match status" value="1"/>
</dbReference>
<dbReference type="Proteomes" id="UP000005481">
    <property type="component" value="Unassembled WGS sequence"/>
</dbReference>
<keyword evidence="2" id="KW-0378">Hydrolase</keyword>
<dbReference type="Gene3D" id="3.40.50.40">
    <property type="match status" value="1"/>
</dbReference>
<feature type="binding site" evidence="4">
    <location>
        <begin position="93"/>
        <end position="94"/>
    </location>
    <ligand>
        <name>substrate</name>
    </ligand>
</feature>
<evidence type="ECO:0000256" key="4">
    <source>
        <dbReference type="PIRSR" id="PIRSR001220-2"/>
    </source>
</evidence>
<dbReference type="HOGENOM" id="CLU_019134_1_2_9"/>
<feature type="active site" evidence="5">
    <location>
        <position position="93"/>
    </location>
</feature>
<dbReference type="InterPro" id="IPR037152">
    <property type="entry name" value="L-asparaginase_N_sf"/>
</dbReference>
<dbReference type="PRINTS" id="PR00139">
    <property type="entry name" value="ASNGLNASE"/>
</dbReference>
<dbReference type="Pfam" id="PF00710">
    <property type="entry name" value="Asparaginase"/>
    <property type="match status" value="1"/>
</dbReference>
<dbReference type="EMBL" id="AGCJ01000085">
    <property type="protein sequence ID" value="EHM38136.1"/>
    <property type="molecule type" value="Genomic_DNA"/>
</dbReference>
<accession>G9YJU3</accession>
<dbReference type="GO" id="GO:0006528">
    <property type="term" value="P:asparagine metabolic process"/>
    <property type="evidence" value="ECO:0007669"/>
    <property type="project" value="InterPro"/>
</dbReference>
<evidence type="ECO:0000313" key="9">
    <source>
        <dbReference type="EMBL" id="EHM38136.1"/>
    </source>
</evidence>
<protein>
    <submittedName>
        <fullName evidence="9">L-asparaginase, type II</fullName>
    </submittedName>
</protein>
<dbReference type="PATRIC" id="fig|861450.3.peg.1800"/>
<dbReference type="PROSITE" id="PS00917">
    <property type="entry name" value="ASN_GLN_ASE_2"/>
    <property type="match status" value="1"/>
</dbReference>
<dbReference type="InterPro" id="IPR004550">
    <property type="entry name" value="AsnASE_II"/>
</dbReference>
<gene>
    <name evidence="9" type="ORF">HMPREF0080_01947</name>
</gene>
<dbReference type="InterPro" id="IPR027474">
    <property type="entry name" value="L-asparaginase_N"/>
</dbReference>
<dbReference type="PANTHER" id="PTHR11707:SF28">
    <property type="entry name" value="60 KDA LYSOPHOSPHOLIPASE"/>
    <property type="match status" value="1"/>
</dbReference>
<evidence type="ECO:0000259" key="7">
    <source>
        <dbReference type="Pfam" id="PF00710"/>
    </source>
</evidence>